<name>A0ABU7AKB5_9TELE</name>
<sequence length="150" mass="17144">MKNSRWSHIKVSRSMPLSSLSMSFQSNNDPFMRSHYSDSAILPKQVIQSFNLTVSCWSGLSTPHSFLLPLLLEEKTQRRGICLTVGSFYVKKEGFSFCMCVCVIWWVFAKRARSPLEEQWILELDDLFGEALSTQKEDGLVAGSHETKMK</sequence>
<evidence type="ECO:0000313" key="2">
    <source>
        <dbReference type="Proteomes" id="UP001345963"/>
    </source>
</evidence>
<gene>
    <name evidence="1" type="ORF">ATANTOWER_013751</name>
</gene>
<comment type="caution">
    <text evidence="1">The sequence shown here is derived from an EMBL/GenBank/DDBJ whole genome shotgun (WGS) entry which is preliminary data.</text>
</comment>
<organism evidence="1 2">
    <name type="scientific">Ataeniobius toweri</name>
    <dbReference type="NCBI Taxonomy" id="208326"/>
    <lineage>
        <taxon>Eukaryota</taxon>
        <taxon>Metazoa</taxon>
        <taxon>Chordata</taxon>
        <taxon>Craniata</taxon>
        <taxon>Vertebrata</taxon>
        <taxon>Euteleostomi</taxon>
        <taxon>Actinopterygii</taxon>
        <taxon>Neopterygii</taxon>
        <taxon>Teleostei</taxon>
        <taxon>Neoteleostei</taxon>
        <taxon>Acanthomorphata</taxon>
        <taxon>Ovalentaria</taxon>
        <taxon>Atherinomorphae</taxon>
        <taxon>Cyprinodontiformes</taxon>
        <taxon>Goodeidae</taxon>
        <taxon>Ataeniobius</taxon>
    </lineage>
</organism>
<dbReference type="Proteomes" id="UP001345963">
    <property type="component" value="Unassembled WGS sequence"/>
</dbReference>
<proteinExistence type="predicted"/>
<protein>
    <submittedName>
        <fullName evidence="1">Uncharacterized protein</fullName>
    </submittedName>
</protein>
<accession>A0ABU7AKB5</accession>
<reference evidence="1 2" key="1">
    <citation type="submission" date="2021-07" db="EMBL/GenBank/DDBJ databases">
        <authorList>
            <person name="Palmer J.M."/>
        </authorList>
    </citation>
    <scope>NUCLEOTIDE SEQUENCE [LARGE SCALE GENOMIC DNA]</scope>
    <source>
        <strain evidence="1 2">AT_MEX2019</strain>
        <tissue evidence="1">Muscle</tissue>
    </source>
</reference>
<evidence type="ECO:0000313" key="1">
    <source>
        <dbReference type="EMBL" id="MED6238231.1"/>
    </source>
</evidence>
<dbReference type="EMBL" id="JAHUTI010019958">
    <property type="protein sequence ID" value="MED6238231.1"/>
    <property type="molecule type" value="Genomic_DNA"/>
</dbReference>
<keyword evidence="2" id="KW-1185">Reference proteome</keyword>